<feature type="domain" description="Peptidase S1" evidence="1">
    <location>
        <begin position="22"/>
        <end position="317"/>
    </location>
</feature>
<keyword evidence="3" id="KW-1185">Reference proteome</keyword>
<sequence length="317" mass="35178">MLIKFSHPANVNRFGLMCTGTMLGGACAVLSGVLVLPILLSSIQAQQQQNCGRLRQTQLYNQKEITEPDEHPWLGRVGYSSVNKSDPGEYSYRCLAVLLSERHAILPAHCILVDITMEASIILFGDWRSNRDTQRRDCMPGGSCAPPPESYTILELAVHPQFDGINYDNDIALAKLDRNVRFGEFVQPICLPPDHEVEGNHIGQCLEMVAFARDLSPEGKYRSKHQVHTLGSEYCKSRPVFGQFQATSNHICGLVSSEDILLSGAPLIGVNVVYGNPASYYLIAIINVGSTVKTGFGSPAMFMRIYPYREWIVRNMV</sequence>
<dbReference type="AlphaFoldDB" id="A0AAU9FJR9"/>
<dbReference type="InterPro" id="IPR051333">
    <property type="entry name" value="CLIP_Serine_Protease"/>
</dbReference>
<dbReference type="GO" id="GO:0004252">
    <property type="term" value="F:serine-type endopeptidase activity"/>
    <property type="evidence" value="ECO:0007669"/>
    <property type="project" value="InterPro"/>
</dbReference>
<evidence type="ECO:0000313" key="2">
    <source>
        <dbReference type="EMBL" id="BFF95819.1"/>
    </source>
</evidence>
<dbReference type="EMBL" id="AP029264">
    <property type="protein sequence ID" value="BFF95819.1"/>
    <property type="molecule type" value="Genomic_DNA"/>
</dbReference>
<evidence type="ECO:0000259" key="1">
    <source>
        <dbReference type="PROSITE" id="PS50240"/>
    </source>
</evidence>
<gene>
    <name evidence="2" type="ORF">DMAD_13144</name>
</gene>
<proteinExistence type="predicted"/>
<protein>
    <submittedName>
        <fullName evidence="2">Phenoloxidase-activating factor 3-like</fullName>
    </submittedName>
</protein>
<dbReference type="SMART" id="SM00020">
    <property type="entry name" value="Tryp_SPc"/>
    <property type="match status" value="1"/>
</dbReference>
<dbReference type="InterPro" id="IPR009003">
    <property type="entry name" value="Peptidase_S1_PA"/>
</dbReference>
<dbReference type="PROSITE" id="PS50240">
    <property type="entry name" value="TRYPSIN_DOM"/>
    <property type="match status" value="1"/>
</dbReference>
<dbReference type="PROSITE" id="PS51257">
    <property type="entry name" value="PROKAR_LIPOPROTEIN"/>
    <property type="match status" value="1"/>
</dbReference>
<dbReference type="InterPro" id="IPR001254">
    <property type="entry name" value="Trypsin_dom"/>
</dbReference>
<reference evidence="2 3" key="1">
    <citation type="submission" date="2024-02" db="EMBL/GenBank/DDBJ databases">
        <title>A chromosome-level genome assembly of Drosophila madeirensis, a fruit fly species endemic to Madeira island.</title>
        <authorList>
            <person name="Tomihara K."/>
            <person name="Llopart A."/>
            <person name="Yamamoto D."/>
        </authorList>
    </citation>
    <scope>NUCLEOTIDE SEQUENCE [LARGE SCALE GENOMIC DNA]</scope>
    <source>
        <strain evidence="2 3">RF1</strain>
    </source>
</reference>
<dbReference type="InterPro" id="IPR043504">
    <property type="entry name" value="Peptidase_S1_PA_chymotrypsin"/>
</dbReference>
<evidence type="ECO:0000313" key="3">
    <source>
        <dbReference type="Proteomes" id="UP001500889"/>
    </source>
</evidence>
<dbReference type="GO" id="GO:0006508">
    <property type="term" value="P:proteolysis"/>
    <property type="evidence" value="ECO:0007669"/>
    <property type="project" value="InterPro"/>
</dbReference>
<dbReference type="Pfam" id="PF00089">
    <property type="entry name" value="Trypsin"/>
    <property type="match status" value="1"/>
</dbReference>
<dbReference type="SUPFAM" id="SSF50494">
    <property type="entry name" value="Trypsin-like serine proteases"/>
    <property type="match status" value="1"/>
</dbReference>
<dbReference type="PANTHER" id="PTHR24260:SF145">
    <property type="entry name" value="FI17609P1-RELATED"/>
    <property type="match status" value="1"/>
</dbReference>
<organism evidence="2 3">
    <name type="scientific">Drosophila madeirensis</name>
    <name type="common">Fruit fly</name>
    <dbReference type="NCBI Taxonomy" id="30013"/>
    <lineage>
        <taxon>Eukaryota</taxon>
        <taxon>Metazoa</taxon>
        <taxon>Ecdysozoa</taxon>
        <taxon>Arthropoda</taxon>
        <taxon>Hexapoda</taxon>
        <taxon>Insecta</taxon>
        <taxon>Pterygota</taxon>
        <taxon>Neoptera</taxon>
        <taxon>Endopterygota</taxon>
        <taxon>Diptera</taxon>
        <taxon>Brachycera</taxon>
        <taxon>Muscomorpha</taxon>
        <taxon>Ephydroidea</taxon>
        <taxon>Drosophilidae</taxon>
        <taxon>Drosophila</taxon>
        <taxon>Sophophora</taxon>
    </lineage>
</organism>
<dbReference type="PANTHER" id="PTHR24260">
    <property type="match status" value="1"/>
</dbReference>
<dbReference type="Gene3D" id="2.40.10.10">
    <property type="entry name" value="Trypsin-like serine proteases"/>
    <property type="match status" value="1"/>
</dbReference>
<dbReference type="Proteomes" id="UP001500889">
    <property type="component" value="Chromosome U"/>
</dbReference>
<name>A0AAU9FJR9_DROMD</name>
<accession>A0AAU9FJR9</accession>